<proteinExistence type="predicted"/>
<evidence type="ECO:0000313" key="2">
    <source>
        <dbReference type="EMBL" id="QJA96157.1"/>
    </source>
</evidence>
<sequence>MRRVKRLSARRKREYVKSGGGIWCPYCRSREVRYVDDDFFTITRNYRCETCGADWIDSYDITDVIGRSDEVTA</sequence>
<name>A0A6M3JEZ5_9ZZZZ</name>
<dbReference type="EMBL" id="MT141615">
    <property type="protein sequence ID" value="QJA68416.1"/>
    <property type="molecule type" value="Genomic_DNA"/>
</dbReference>
<evidence type="ECO:0000313" key="1">
    <source>
        <dbReference type="EMBL" id="QJA68416.1"/>
    </source>
</evidence>
<accession>A0A6M3JEZ5</accession>
<protein>
    <submittedName>
        <fullName evidence="1">Uncharacterized protein</fullName>
    </submittedName>
</protein>
<gene>
    <name evidence="1" type="ORF">MM415A06797_0006</name>
    <name evidence="2" type="ORF">MM415B04916_0006</name>
</gene>
<organism evidence="1">
    <name type="scientific">viral metagenome</name>
    <dbReference type="NCBI Taxonomy" id="1070528"/>
    <lineage>
        <taxon>unclassified sequences</taxon>
        <taxon>metagenomes</taxon>
        <taxon>organismal metagenomes</taxon>
    </lineage>
</organism>
<dbReference type="EMBL" id="MT143375">
    <property type="protein sequence ID" value="QJA96157.1"/>
    <property type="molecule type" value="Genomic_DNA"/>
</dbReference>
<reference evidence="1" key="1">
    <citation type="submission" date="2020-03" db="EMBL/GenBank/DDBJ databases">
        <title>The deep terrestrial virosphere.</title>
        <authorList>
            <person name="Holmfeldt K."/>
            <person name="Nilsson E."/>
            <person name="Simone D."/>
            <person name="Lopez-Fernandez M."/>
            <person name="Wu X."/>
            <person name="de Brujin I."/>
            <person name="Lundin D."/>
            <person name="Andersson A."/>
            <person name="Bertilsson S."/>
            <person name="Dopson M."/>
        </authorList>
    </citation>
    <scope>NUCLEOTIDE SEQUENCE</scope>
    <source>
        <strain evidence="1">MM415A06797</strain>
        <strain evidence="2">MM415B04916</strain>
    </source>
</reference>
<dbReference type="AlphaFoldDB" id="A0A6M3JEZ5"/>